<feature type="domain" description="Gfo/Idh/MocA-like oxidoreductase N-terminal" evidence="3">
    <location>
        <begin position="2"/>
        <end position="119"/>
    </location>
</feature>
<protein>
    <submittedName>
        <fullName evidence="5">Inositol 2-dehydrogenase</fullName>
        <ecNumber evidence="5">1.1.1.18</ecNumber>
    </submittedName>
</protein>
<accession>A0A9D1N4G8</accession>
<feature type="domain" description="GFO/IDH/MocA-like oxidoreductase" evidence="4">
    <location>
        <begin position="133"/>
        <end position="253"/>
    </location>
</feature>
<comment type="caution">
    <text evidence="5">The sequence shown here is derived from an EMBL/GenBank/DDBJ whole genome shotgun (WGS) entry which is preliminary data.</text>
</comment>
<dbReference type="InterPro" id="IPR000683">
    <property type="entry name" value="Gfo/Idh/MocA-like_OxRdtase_N"/>
</dbReference>
<dbReference type="Gene3D" id="3.30.360.10">
    <property type="entry name" value="Dihydrodipicolinate Reductase, domain 2"/>
    <property type="match status" value="1"/>
</dbReference>
<reference evidence="5" key="2">
    <citation type="journal article" date="2021" name="PeerJ">
        <title>Extensive microbial diversity within the chicken gut microbiome revealed by metagenomics and culture.</title>
        <authorList>
            <person name="Gilroy R."/>
            <person name="Ravi A."/>
            <person name="Getino M."/>
            <person name="Pursley I."/>
            <person name="Horton D.L."/>
            <person name="Alikhan N.F."/>
            <person name="Baker D."/>
            <person name="Gharbi K."/>
            <person name="Hall N."/>
            <person name="Watson M."/>
            <person name="Adriaenssens E.M."/>
            <person name="Foster-Nyarko E."/>
            <person name="Jarju S."/>
            <person name="Secka A."/>
            <person name="Antonio M."/>
            <person name="Oren A."/>
            <person name="Chaudhuri R.R."/>
            <person name="La Ragione R."/>
            <person name="Hildebrand F."/>
            <person name="Pallen M.J."/>
        </authorList>
    </citation>
    <scope>NUCLEOTIDE SEQUENCE</scope>
    <source>
        <strain evidence="5">ChiGjej2B2-16831</strain>
    </source>
</reference>
<dbReference type="PANTHER" id="PTHR42840:SF3">
    <property type="entry name" value="BINDING ROSSMANN FOLD OXIDOREDUCTASE, PUTATIVE (AFU_ORTHOLOGUE AFUA_2G10240)-RELATED"/>
    <property type="match status" value="1"/>
</dbReference>
<dbReference type="EMBL" id="DVNZ01000234">
    <property type="protein sequence ID" value="HIU94964.1"/>
    <property type="molecule type" value="Genomic_DNA"/>
</dbReference>
<organism evidence="5 6">
    <name type="scientific">Candidatus Aphodomorpha intestinavium</name>
    <dbReference type="NCBI Taxonomy" id="2840672"/>
    <lineage>
        <taxon>Bacteria</taxon>
        <taxon>Bacillati</taxon>
        <taxon>Bacillota</taxon>
        <taxon>Clostridia</taxon>
        <taxon>Eubacteriales</taxon>
        <taxon>Candidatus Aphodomorpha</taxon>
    </lineage>
</organism>
<dbReference type="NCBIfam" id="TIGR04380">
    <property type="entry name" value="myo_inos_iolG"/>
    <property type="match status" value="1"/>
</dbReference>
<dbReference type="PANTHER" id="PTHR42840">
    <property type="entry name" value="NAD(P)-BINDING ROSSMANN-FOLD SUPERFAMILY PROTEIN-RELATED"/>
    <property type="match status" value="1"/>
</dbReference>
<evidence type="ECO:0000313" key="5">
    <source>
        <dbReference type="EMBL" id="HIU94964.1"/>
    </source>
</evidence>
<evidence type="ECO:0000259" key="3">
    <source>
        <dbReference type="Pfam" id="PF01408"/>
    </source>
</evidence>
<evidence type="ECO:0000259" key="4">
    <source>
        <dbReference type="Pfam" id="PF22725"/>
    </source>
</evidence>
<sequence length="338" mass="36406">MINIGIIGAGRIGQVHAKSILTGVPDARVLAIADPYLSEQAEAFARNAGIEGIYRDHHQILDDPRIDAVLICSSTDTHAPISIEAIQAGKHVFCEKPVDHSLQKIAEVQAALEASPKKLCYQVGFNRRFDHNYRAVRSAVADGRIGKLQFVRISSRDPEPPPVGYIKVSGGIFMDMMIHDIDMLRYLSGEEVEEVYAAGAVLIDPAIGEAGDVDSATVSAKLASGALALIDNSRKAVYGYDQRAEAFGSNGSVQCGNDAPSTAVLSTVDGVTAEKPLWFFLERYMGAYQAEIASFVNAIVTGSEPEAGLIDGLMSIRIALACKRSLAEHRPVRLDEIR</sequence>
<dbReference type="Pfam" id="PF01408">
    <property type="entry name" value="GFO_IDH_MocA"/>
    <property type="match status" value="1"/>
</dbReference>
<evidence type="ECO:0000313" key="6">
    <source>
        <dbReference type="Proteomes" id="UP000824128"/>
    </source>
</evidence>
<dbReference type="GO" id="GO:0000166">
    <property type="term" value="F:nucleotide binding"/>
    <property type="evidence" value="ECO:0007669"/>
    <property type="project" value="InterPro"/>
</dbReference>
<proteinExistence type="inferred from homology"/>
<dbReference type="InterPro" id="IPR030827">
    <property type="entry name" value="Myo_inos_IolG"/>
</dbReference>
<dbReference type="Proteomes" id="UP000824128">
    <property type="component" value="Unassembled WGS sequence"/>
</dbReference>
<dbReference type="SUPFAM" id="SSF51735">
    <property type="entry name" value="NAD(P)-binding Rossmann-fold domains"/>
    <property type="match status" value="1"/>
</dbReference>
<keyword evidence="2 5" id="KW-0560">Oxidoreductase</keyword>
<dbReference type="EC" id="1.1.1.18" evidence="5"/>
<reference evidence="5" key="1">
    <citation type="submission" date="2020-10" db="EMBL/GenBank/DDBJ databases">
        <authorList>
            <person name="Gilroy R."/>
        </authorList>
    </citation>
    <scope>NUCLEOTIDE SEQUENCE</scope>
    <source>
        <strain evidence="5">ChiGjej2B2-16831</strain>
    </source>
</reference>
<dbReference type="AlphaFoldDB" id="A0A9D1N4G8"/>
<gene>
    <name evidence="5" type="primary">iolG</name>
    <name evidence="5" type="ORF">IAD24_07405</name>
</gene>
<evidence type="ECO:0000256" key="1">
    <source>
        <dbReference type="ARBA" id="ARBA00010928"/>
    </source>
</evidence>
<dbReference type="Gene3D" id="3.40.50.720">
    <property type="entry name" value="NAD(P)-binding Rossmann-like Domain"/>
    <property type="match status" value="1"/>
</dbReference>
<dbReference type="InterPro" id="IPR036291">
    <property type="entry name" value="NAD(P)-bd_dom_sf"/>
</dbReference>
<dbReference type="SUPFAM" id="SSF55347">
    <property type="entry name" value="Glyceraldehyde-3-phosphate dehydrogenase-like, C-terminal domain"/>
    <property type="match status" value="1"/>
</dbReference>
<name>A0A9D1N4G8_9FIRM</name>
<dbReference type="Pfam" id="PF22725">
    <property type="entry name" value="GFO_IDH_MocA_C3"/>
    <property type="match status" value="1"/>
</dbReference>
<dbReference type="InterPro" id="IPR055170">
    <property type="entry name" value="GFO_IDH_MocA-like_dom"/>
</dbReference>
<comment type="similarity">
    <text evidence="1">Belongs to the Gfo/Idh/MocA family.</text>
</comment>
<dbReference type="GO" id="GO:0050112">
    <property type="term" value="F:inositol 2-dehydrogenase (NAD+) activity"/>
    <property type="evidence" value="ECO:0007669"/>
    <property type="project" value="UniProtKB-EC"/>
</dbReference>
<evidence type="ECO:0000256" key="2">
    <source>
        <dbReference type="ARBA" id="ARBA00023002"/>
    </source>
</evidence>